<proteinExistence type="predicted"/>
<organism evidence="2 3">
    <name type="scientific">Lysobacter firmicutimachus</name>
    <dbReference type="NCBI Taxonomy" id="1792846"/>
    <lineage>
        <taxon>Bacteria</taxon>
        <taxon>Pseudomonadati</taxon>
        <taxon>Pseudomonadota</taxon>
        <taxon>Gammaproteobacteria</taxon>
        <taxon>Lysobacterales</taxon>
        <taxon>Lysobacteraceae</taxon>
        <taxon>Lysobacter</taxon>
    </lineage>
</organism>
<evidence type="ECO:0000313" key="3">
    <source>
        <dbReference type="Proteomes" id="UP001387215"/>
    </source>
</evidence>
<evidence type="ECO:0000256" key="1">
    <source>
        <dbReference type="SAM" id="Phobius"/>
    </source>
</evidence>
<keyword evidence="1" id="KW-1133">Transmembrane helix</keyword>
<evidence type="ECO:0000313" key="2">
    <source>
        <dbReference type="EMBL" id="MEI2454783.1"/>
    </source>
</evidence>
<keyword evidence="3" id="KW-1185">Reference proteome</keyword>
<protein>
    <submittedName>
        <fullName evidence="2">Uncharacterized protein</fullName>
    </submittedName>
</protein>
<dbReference type="RefSeq" id="WP_064749657.1">
    <property type="nucleotide sequence ID" value="NZ_JBANDL010000002.1"/>
</dbReference>
<sequence length="113" mass="12828">MNAITLSALILFVAAIAIESLLQARFWKLLGHLHPEQHDHAHRGRESEREAPPTQRGGARKLMIYLRDRNFRLSLDRGGALYCKDNRGPMIYSYWATAISGCLLLLAIGIWGW</sequence>
<reference evidence="2 3" key="1">
    <citation type="submission" date="2024-02" db="EMBL/GenBank/DDBJ databases">
        <title>Lysobacter Genome Sequencing and Mining.</title>
        <authorList>
            <person name="Bierman J."/>
            <person name="Walker M.C."/>
        </authorList>
    </citation>
    <scope>NUCLEOTIDE SEQUENCE [LARGE SCALE GENOMIC DNA]</scope>
    <source>
        <strain evidence="2 3">PB6250</strain>
    </source>
</reference>
<gene>
    <name evidence="2" type="ORF">V2J18_08845</name>
</gene>
<dbReference type="EMBL" id="JBANDL010000002">
    <property type="protein sequence ID" value="MEI2454783.1"/>
    <property type="molecule type" value="Genomic_DNA"/>
</dbReference>
<name>A0ABU8D191_9GAMM</name>
<feature type="transmembrane region" description="Helical" evidence="1">
    <location>
        <begin position="91"/>
        <end position="111"/>
    </location>
</feature>
<keyword evidence="1" id="KW-0812">Transmembrane</keyword>
<accession>A0ABU8D191</accession>
<dbReference type="Proteomes" id="UP001387215">
    <property type="component" value="Unassembled WGS sequence"/>
</dbReference>
<keyword evidence="1" id="KW-0472">Membrane</keyword>
<comment type="caution">
    <text evidence="2">The sequence shown here is derived from an EMBL/GenBank/DDBJ whole genome shotgun (WGS) entry which is preliminary data.</text>
</comment>